<feature type="chain" id="PRO_5026821978" evidence="3">
    <location>
        <begin position="21"/>
        <end position="928"/>
    </location>
</feature>
<accession>A0A6J1R1X1</accession>
<dbReference type="GO" id="GO:0005886">
    <property type="term" value="C:plasma membrane"/>
    <property type="evidence" value="ECO:0007669"/>
    <property type="project" value="TreeGrafter"/>
</dbReference>
<dbReference type="GO" id="GO:0070593">
    <property type="term" value="P:dendrite self-avoidance"/>
    <property type="evidence" value="ECO:0007669"/>
    <property type="project" value="TreeGrafter"/>
</dbReference>
<evidence type="ECO:0000256" key="1">
    <source>
        <dbReference type="ARBA" id="ARBA00023319"/>
    </source>
</evidence>
<keyword evidence="1" id="KW-0393">Immunoglobulin domain</keyword>
<name>A0A6J1R1X1_9HYME</name>
<feature type="transmembrane region" description="Helical" evidence="2">
    <location>
        <begin position="652"/>
        <end position="674"/>
    </location>
</feature>
<dbReference type="PANTHER" id="PTHR10075:SF109">
    <property type="entry name" value="NEURAL_ECTODERMAL DEVELOPMENT FACTOR IMP-L2"/>
    <property type="match status" value="1"/>
</dbReference>
<feature type="transmembrane region" description="Helical" evidence="2">
    <location>
        <begin position="393"/>
        <end position="414"/>
    </location>
</feature>
<dbReference type="InterPro" id="IPR013783">
    <property type="entry name" value="Ig-like_fold"/>
</dbReference>
<reference evidence="6" key="1">
    <citation type="submission" date="2025-08" db="UniProtKB">
        <authorList>
            <consortium name="RefSeq"/>
        </authorList>
    </citation>
    <scope>IDENTIFICATION</scope>
    <source>
        <tissue evidence="6">Whole body</tissue>
    </source>
</reference>
<keyword evidence="2" id="KW-1133">Transmembrane helix</keyword>
<dbReference type="GeneID" id="112464178"/>
<dbReference type="InterPro" id="IPR003598">
    <property type="entry name" value="Ig_sub2"/>
</dbReference>
<dbReference type="InterPro" id="IPR036179">
    <property type="entry name" value="Ig-like_dom_sf"/>
</dbReference>
<dbReference type="RefSeq" id="XP_024886790.1">
    <property type="nucleotide sequence ID" value="XM_025031022.1"/>
</dbReference>
<dbReference type="CDD" id="cd00096">
    <property type="entry name" value="Ig"/>
    <property type="match status" value="1"/>
</dbReference>
<sequence>MHGIILLLFILSIQPDGGFSENWISPCDYKFKQKYPKDKNISNTTVGFVNSTHIMYCPLEEVNKSVHYVLKYSDDDERIWPDMLEVQFTPPKRECFYGVALLFNPSIQDEDECFDYEFGDKYDDWQVHTPDKTIDTYDNWQVHTRDRNTCVFKHDNPFVEYTTRNYTTGFLYEDKIGVLFNYIFKGCYVVRFNVNHNPRYVMSNPAFANTTYKRREVQELDFICRYYARPNPEESKMTNFTLDITLPADTGVSLKVFLISQRNKDRSKGCLWQTELPLFVWTIDLRVDSGWRNLSDQYCDVKFVEPGKRRYEKRVKCNFLIEAPAANSCFAYGLNDERCAKNTIWKPESGSKRKACLWVKHCGRTYVQHWVYEYLQTPRTLIQSDTLLSASSYLLLPIIAIVLIVMAVIGILCFRRYLRIRREEINLYVNSQHDDSNCLKSNDLGIIDDSEKEIGHDNPSCDNIVLLYTNSSPFFMALMKNFRKTLAKMCSCPVHDWHDGAIWNEVAKVGAVSWFTELLNNGCRVVWMDTPATRSAVISNSRDDESSSDKLSKYYEIHDFRDMAFRVVLEVAKSKVNVNDVERQYRRHFIVRFEGLESTANVDDPFLDLSPHARYYMPQHLMHLCSDLRRAWTSLTTVSLLSFQMRLCLSSLAHLLVLVALADVALGSYLTLFLTNASSRANADQSGTANRVKYNAKPAAWKKKNLRTTWTKILQYPPDSMEVAVGSRVELHCEVIGNPPPQVYWLTGNEPERQSQELLAGSLRSEEASGVSTQWEGLSQVSSTYVIDCVRAEDQGLKYCMSLSKNIVQTAATAILVNSTKVAECNKESQPTITLYHSWRLALEGTTVILPCRVVGQPTPYLFWMDNSGKTVSLATHARHTVLPSGDLQITDIKWEDMGDFTCKVQSGYTEKSVTTFLYPVCSEDTEE</sequence>
<organism evidence="5 6">
    <name type="scientific">Temnothorax curvispinosus</name>
    <dbReference type="NCBI Taxonomy" id="300111"/>
    <lineage>
        <taxon>Eukaryota</taxon>
        <taxon>Metazoa</taxon>
        <taxon>Ecdysozoa</taxon>
        <taxon>Arthropoda</taxon>
        <taxon>Hexapoda</taxon>
        <taxon>Insecta</taxon>
        <taxon>Pterygota</taxon>
        <taxon>Neoptera</taxon>
        <taxon>Endopterygota</taxon>
        <taxon>Hymenoptera</taxon>
        <taxon>Apocrita</taxon>
        <taxon>Aculeata</taxon>
        <taxon>Formicoidea</taxon>
        <taxon>Formicidae</taxon>
        <taxon>Myrmicinae</taxon>
        <taxon>Temnothorax</taxon>
    </lineage>
</organism>
<keyword evidence="2" id="KW-0472">Membrane</keyword>
<dbReference type="SMART" id="SM00409">
    <property type="entry name" value="IG"/>
    <property type="match status" value="2"/>
</dbReference>
<dbReference type="OrthoDB" id="8611351at2759"/>
<dbReference type="GO" id="GO:0098632">
    <property type="term" value="F:cell-cell adhesion mediator activity"/>
    <property type="evidence" value="ECO:0007669"/>
    <property type="project" value="TreeGrafter"/>
</dbReference>
<protein>
    <submittedName>
        <fullName evidence="6">Uncharacterized protein LOC112464178</fullName>
    </submittedName>
</protein>
<evidence type="ECO:0000313" key="6">
    <source>
        <dbReference type="RefSeq" id="XP_024886790.1"/>
    </source>
</evidence>
<dbReference type="SUPFAM" id="SSF48726">
    <property type="entry name" value="Immunoglobulin"/>
    <property type="match status" value="2"/>
</dbReference>
<dbReference type="AlphaFoldDB" id="A0A6J1R1X1"/>
<dbReference type="SMART" id="SM00408">
    <property type="entry name" value="IGc2"/>
    <property type="match status" value="2"/>
</dbReference>
<feature type="signal peptide" evidence="3">
    <location>
        <begin position="1"/>
        <end position="20"/>
    </location>
</feature>
<gene>
    <name evidence="6" type="primary">LOC112464178</name>
</gene>
<dbReference type="CTD" id="38513"/>
<dbReference type="GO" id="GO:0007156">
    <property type="term" value="P:homophilic cell adhesion via plasma membrane adhesion molecules"/>
    <property type="evidence" value="ECO:0007669"/>
    <property type="project" value="TreeGrafter"/>
</dbReference>
<keyword evidence="3" id="KW-0732">Signal</keyword>
<keyword evidence="5" id="KW-1185">Reference proteome</keyword>
<feature type="domain" description="Ig-like" evidence="4">
    <location>
        <begin position="711"/>
        <end position="800"/>
    </location>
</feature>
<evidence type="ECO:0000256" key="3">
    <source>
        <dbReference type="SAM" id="SignalP"/>
    </source>
</evidence>
<dbReference type="InterPro" id="IPR007110">
    <property type="entry name" value="Ig-like_dom"/>
</dbReference>
<evidence type="ECO:0000313" key="5">
    <source>
        <dbReference type="Proteomes" id="UP000504618"/>
    </source>
</evidence>
<dbReference type="Pfam" id="PF13927">
    <property type="entry name" value="Ig_3"/>
    <property type="match status" value="2"/>
</dbReference>
<evidence type="ECO:0000256" key="2">
    <source>
        <dbReference type="SAM" id="Phobius"/>
    </source>
</evidence>
<dbReference type="Proteomes" id="UP000504618">
    <property type="component" value="Unplaced"/>
</dbReference>
<dbReference type="GO" id="GO:0007411">
    <property type="term" value="P:axon guidance"/>
    <property type="evidence" value="ECO:0007669"/>
    <property type="project" value="TreeGrafter"/>
</dbReference>
<evidence type="ECO:0000259" key="4">
    <source>
        <dbReference type="PROSITE" id="PS50835"/>
    </source>
</evidence>
<dbReference type="InterPro" id="IPR003599">
    <property type="entry name" value="Ig_sub"/>
</dbReference>
<keyword evidence="2" id="KW-0812">Transmembrane</keyword>
<proteinExistence type="predicted"/>
<dbReference type="PANTHER" id="PTHR10075">
    <property type="entry name" value="BASIGIN RELATED"/>
    <property type="match status" value="1"/>
</dbReference>
<dbReference type="GO" id="GO:0030424">
    <property type="term" value="C:axon"/>
    <property type="evidence" value="ECO:0007669"/>
    <property type="project" value="TreeGrafter"/>
</dbReference>
<dbReference type="PROSITE" id="PS50835">
    <property type="entry name" value="IG_LIKE"/>
    <property type="match status" value="2"/>
</dbReference>
<dbReference type="Gene3D" id="3.40.50.11530">
    <property type="match status" value="1"/>
</dbReference>
<dbReference type="Gene3D" id="2.60.40.10">
    <property type="entry name" value="Immunoglobulins"/>
    <property type="match status" value="2"/>
</dbReference>
<feature type="domain" description="Ig-like" evidence="4">
    <location>
        <begin position="831"/>
        <end position="915"/>
    </location>
</feature>